<dbReference type="Proteomes" id="UP000006559">
    <property type="component" value="Chromosome"/>
</dbReference>
<sequence>MADNKFAIGTVGFNRILFGIMDGKEQVTKVVAIDSNSGGAVELKTSGFQGQSNTVYGSNIAYYVSDAGTGTGKVEITAVELPSDVATEVLGDKLDNGILETYSTVTQPYCAVIAEAEDLQGKKMWIGIAKAKFATVDADDLKTSEDKGKTSNNVSISGSAITRRSDKLVKAKGSETSGATFETFVAKMFPGFKAVDTITENAVTNPVLSPDGGSHQ</sequence>
<accession>A0JQN1</accession>
<reference evidence="1 2" key="1">
    <citation type="journal article" date="2006" name="Proc. Natl. Acad. Sci. U.S.A.">
        <title>Multireplicon genome architecture of Lactobacillus salivarius.</title>
        <authorList>
            <person name="Claesson M.J."/>
            <person name="Li Y."/>
            <person name="Leahy S."/>
            <person name="Canchaya C."/>
            <person name="van Pijkeren J.P."/>
            <person name="Cerdeno-Tarraga A.M."/>
            <person name="Parkhill J."/>
            <person name="Flynn S."/>
            <person name="O'Sullivan G.C."/>
            <person name="Collins J.K."/>
            <person name="Higgins D."/>
            <person name="Shanahan F."/>
            <person name="Fitzgerald G.F."/>
            <person name="van Sinderen D."/>
            <person name="O'Toole P.W."/>
        </authorList>
    </citation>
    <scope>NUCLEOTIDE SEQUENCE [LARGE SCALE GENOMIC DNA]</scope>
    <source>
        <strain evidence="1 2">UCC118</strain>
    </source>
</reference>
<dbReference type="Pfam" id="PF04630">
    <property type="entry name" value="Phage_TTP_1"/>
    <property type="match status" value="1"/>
</dbReference>
<dbReference type="NCBIfam" id="TIGR01603">
    <property type="entry name" value="maj_tail_phi13"/>
    <property type="match status" value="1"/>
</dbReference>
<dbReference type="RefSeq" id="WP_011475952.1">
    <property type="nucleotide sequence ID" value="NC_007929.1"/>
</dbReference>
<evidence type="ECO:0000313" key="1">
    <source>
        <dbReference type="EMBL" id="ABD99601.1"/>
    </source>
</evidence>
<name>A0JQN1_LIGS1</name>
<proteinExistence type="predicted"/>
<dbReference type="OrthoDB" id="2408663at2"/>
<evidence type="ECO:0000313" key="2">
    <source>
        <dbReference type="Proteomes" id="UP000006559"/>
    </source>
</evidence>
<dbReference type="HOGENOM" id="CLU_1276314_0_0_9"/>
<dbReference type="PATRIC" id="fig|362948.14.peg.867"/>
<dbReference type="InterPro" id="IPR006490">
    <property type="entry name" value="Maj_tail_phi13"/>
</dbReference>
<dbReference type="AlphaFoldDB" id="A0JQN1"/>
<protein>
    <submittedName>
        <fullName evidence="1">Phage major tail protein</fullName>
    </submittedName>
</protein>
<organism evidence="1 2">
    <name type="scientific">Ligilactobacillus salivarius (strain UCC118)</name>
    <name type="common">Lactobacillus salivarius</name>
    <dbReference type="NCBI Taxonomy" id="362948"/>
    <lineage>
        <taxon>Bacteria</taxon>
        <taxon>Bacillati</taxon>
        <taxon>Bacillota</taxon>
        <taxon>Bacilli</taxon>
        <taxon>Lactobacillales</taxon>
        <taxon>Lactobacillaceae</taxon>
        <taxon>Ligilactobacillus</taxon>
    </lineage>
</organism>
<keyword evidence="2" id="KW-1185">Reference proteome</keyword>
<dbReference type="KEGG" id="lsl:LSL_0791"/>
<dbReference type="EMBL" id="CP000233">
    <property type="protein sequence ID" value="ABD99601.1"/>
    <property type="molecule type" value="Genomic_DNA"/>
</dbReference>
<gene>
    <name evidence="1" type="ordered locus">LSL_0791</name>
</gene>
<dbReference type="STRING" id="362948.LSL_0791"/>
<dbReference type="InterPro" id="IPR006724">
    <property type="entry name" value="Phage_TTP"/>
</dbReference>